<dbReference type="AlphaFoldDB" id="A0AAW3YSV6"/>
<dbReference type="RefSeq" id="WP_038237381.1">
    <property type="nucleotide sequence ID" value="NZ_CAWNPE010000001.1"/>
</dbReference>
<reference evidence="1" key="2">
    <citation type="journal article" date="2024" name="Toxins">
        <title>Genome Sequence Analysis of Native Xenorhabdus Strains Isolated from Entomopathogenic Nematodes in Argentina.</title>
        <authorList>
            <person name="Palma L."/>
            <person name="Frizzo L."/>
            <person name="Kaiser S."/>
            <person name="Berry C."/>
            <person name="Caballero P."/>
            <person name="Bode H.B."/>
            <person name="Del Valle E.E."/>
        </authorList>
    </citation>
    <scope>NUCLEOTIDE SEQUENCE</scope>
    <source>
        <strain evidence="1">M</strain>
    </source>
</reference>
<accession>A0AAW3YSV6</accession>
<evidence type="ECO:0000313" key="1">
    <source>
        <dbReference type="EMBL" id="MBD2799348.1"/>
    </source>
</evidence>
<protein>
    <submittedName>
        <fullName evidence="1">Uncharacterized protein</fullName>
    </submittedName>
</protein>
<organism evidence="1">
    <name type="scientific">Xenorhabdus szentirmaii</name>
    <dbReference type="NCBI Taxonomy" id="290112"/>
    <lineage>
        <taxon>Bacteria</taxon>
        <taxon>Pseudomonadati</taxon>
        <taxon>Pseudomonadota</taxon>
        <taxon>Gammaproteobacteria</taxon>
        <taxon>Enterobacterales</taxon>
        <taxon>Morganellaceae</taxon>
        <taxon>Xenorhabdus</taxon>
    </lineage>
</organism>
<comment type="caution">
    <text evidence="1">The sequence shown here is derived from an EMBL/GenBank/DDBJ whole genome shotgun (WGS) entry which is preliminary data.</text>
</comment>
<gene>
    <name evidence="1" type="ORF">ID854_02435</name>
</gene>
<dbReference type="Proteomes" id="UP001193920">
    <property type="component" value="Unassembled WGS sequence"/>
</dbReference>
<sequence length="116" mass="13803">MKTINKLLEVMMRTIKFTNTSNIKITVTLKEKNHTETYKKDIYPQSSVLFETQRNEYHLEYCNIFMSIDKYLIDQTFTSTSSLSYLEEIFYSSHEFEIYFDVFSYGILLVSVDKEG</sequence>
<reference evidence="1" key="1">
    <citation type="submission" date="2020-09" db="EMBL/GenBank/DDBJ databases">
        <authorList>
            <person name="Palma L."/>
            <person name="Caballero P."/>
            <person name="Berry C."/>
            <person name="Del Valle E."/>
        </authorList>
    </citation>
    <scope>NUCLEOTIDE SEQUENCE</scope>
    <source>
        <strain evidence="1">M</strain>
    </source>
</reference>
<proteinExistence type="predicted"/>
<dbReference type="EMBL" id="JACXBF010000072">
    <property type="protein sequence ID" value="MBD2799348.1"/>
    <property type="molecule type" value="Genomic_DNA"/>
</dbReference>
<name>A0AAW3YSV6_9GAMM</name>
<dbReference type="GeneID" id="97124494"/>